<sequence>MNGLNDLKKQLVPGVDLLLFPSQQFKSVQVIVNFAQPAQSDTTSRRALLSYIQAVSSQAYPSQQALAQALIERGGLRYQSDVGFLGGLHQLRFTLQFTEPRFMGQPAQYLFEQFDFLKGMIFQPVFSNPKFASSILPVEKQSLKQELASIRDDKDRYLFTKLKAASFDQKAVAESALGKVAEVEKIQPEELEACHAKMLRQDQVTIAVLGNFDEKEVQSYFQTWPLEARKSFLSQAQIEPRQGAFESRSEQMAGMEQILLAQSYRFKGKVNPYHVNLLNGLLAGGPSSLMFRQLREEASLAYSVDSRWQQDRSWLYLTAGINRDALEESRAIIAAGIQALRDGDFSENTLAATKADLLNQMAQRVDLPGALLSGKLTQELSGNVATFAEQKAAINAVTAEEVAELAQAMRPVSEYILHP</sequence>
<dbReference type="InterPro" id="IPR050361">
    <property type="entry name" value="MPP/UQCRC_Complex"/>
</dbReference>
<proteinExistence type="predicted"/>
<protein>
    <submittedName>
        <fullName evidence="2">M16 family (PqqL)</fullName>
    </submittedName>
</protein>
<reference evidence="2 3" key="1">
    <citation type="submission" date="2024-01" db="EMBL/GenBank/DDBJ databases">
        <authorList>
            <person name="Botero Cardona J."/>
        </authorList>
    </citation>
    <scope>NUCLEOTIDE SEQUENCE [LARGE SCALE GENOMIC DNA]</scope>
    <source>
        <strain evidence="2 3">LMG 33000</strain>
    </source>
</reference>
<dbReference type="PANTHER" id="PTHR11851">
    <property type="entry name" value="METALLOPROTEASE"/>
    <property type="match status" value="1"/>
</dbReference>
<accession>A0ABM9N529</accession>
<dbReference type="Proteomes" id="UP001314241">
    <property type="component" value="Unassembled WGS sequence"/>
</dbReference>
<keyword evidence="3" id="KW-1185">Reference proteome</keyword>
<dbReference type="InterPro" id="IPR007863">
    <property type="entry name" value="Peptidase_M16_C"/>
</dbReference>
<evidence type="ECO:0000313" key="2">
    <source>
        <dbReference type="EMBL" id="CAK8054273.1"/>
    </source>
</evidence>
<evidence type="ECO:0000313" key="3">
    <source>
        <dbReference type="Proteomes" id="UP001314241"/>
    </source>
</evidence>
<dbReference type="EMBL" id="CAWVOH010000001">
    <property type="protein sequence ID" value="CAK8054273.1"/>
    <property type="molecule type" value="Genomic_DNA"/>
</dbReference>
<name>A0ABM9N529_9LACO</name>
<dbReference type="InterPro" id="IPR011249">
    <property type="entry name" value="Metalloenz_LuxS/M16"/>
</dbReference>
<feature type="domain" description="Peptidase M16 C-terminal" evidence="1">
    <location>
        <begin position="185"/>
        <end position="355"/>
    </location>
</feature>
<evidence type="ECO:0000259" key="1">
    <source>
        <dbReference type="Pfam" id="PF05193"/>
    </source>
</evidence>
<dbReference type="Pfam" id="PF05193">
    <property type="entry name" value="Peptidase_M16_C"/>
    <property type="match status" value="1"/>
</dbReference>
<gene>
    <name evidence="2" type="ORF">R54876_GBNLAHCA_00835</name>
</gene>
<comment type="caution">
    <text evidence="2">The sequence shown here is derived from an EMBL/GenBank/DDBJ whole genome shotgun (WGS) entry which is preliminary data.</text>
</comment>
<organism evidence="2 3">
    <name type="scientific">Eupransor demetentiae</name>
    <dbReference type="NCBI Taxonomy" id="3109584"/>
    <lineage>
        <taxon>Bacteria</taxon>
        <taxon>Bacillati</taxon>
        <taxon>Bacillota</taxon>
        <taxon>Bacilli</taxon>
        <taxon>Lactobacillales</taxon>
        <taxon>Lactobacillaceae</taxon>
        <taxon>Eupransor</taxon>
    </lineage>
</organism>
<dbReference type="SUPFAM" id="SSF63411">
    <property type="entry name" value="LuxS/MPP-like metallohydrolase"/>
    <property type="match status" value="2"/>
</dbReference>
<dbReference type="PANTHER" id="PTHR11851:SF186">
    <property type="entry name" value="INACTIVE METALLOPROTEASE YMFF-RELATED"/>
    <property type="match status" value="1"/>
</dbReference>
<dbReference type="Gene3D" id="3.30.830.10">
    <property type="entry name" value="Metalloenzyme, LuxS/M16 peptidase-like"/>
    <property type="match status" value="2"/>
</dbReference>